<evidence type="ECO:0000256" key="1">
    <source>
        <dbReference type="ARBA" id="ARBA00023015"/>
    </source>
</evidence>
<keyword evidence="6" id="KW-1185">Reference proteome</keyword>
<accession>A0A841FKW6</accession>
<evidence type="ECO:0000313" key="5">
    <source>
        <dbReference type="EMBL" id="MBB6034458.1"/>
    </source>
</evidence>
<dbReference type="AlphaFoldDB" id="A0A841FKW6"/>
<dbReference type="InterPro" id="IPR046335">
    <property type="entry name" value="LacI/GalR-like_sensor"/>
</dbReference>
<dbReference type="PROSITE" id="PS50932">
    <property type="entry name" value="HTH_LACI_2"/>
    <property type="match status" value="1"/>
</dbReference>
<dbReference type="CDD" id="cd06267">
    <property type="entry name" value="PBP1_LacI_sugar_binding-like"/>
    <property type="match status" value="1"/>
</dbReference>
<dbReference type="CDD" id="cd01392">
    <property type="entry name" value="HTH_LacI"/>
    <property type="match status" value="1"/>
</dbReference>
<keyword evidence="3" id="KW-0804">Transcription</keyword>
<evidence type="ECO:0000256" key="2">
    <source>
        <dbReference type="ARBA" id="ARBA00023125"/>
    </source>
</evidence>
<dbReference type="InterPro" id="IPR010982">
    <property type="entry name" value="Lambda_DNA-bd_dom_sf"/>
</dbReference>
<dbReference type="InterPro" id="IPR000843">
    <property type="entry name" value="HTH_LacI"/>
</dbReference>
<dbReference type="GO" id="GO:0003700">
    <property type="term" value="F:DNA-binding transcription factor activity"/>
    <property type="evidence" value="ECO:0007669"/>
    <property type="project" value="TreeGrafter"/>
</dbReference>
<dbReference type="Pfam" id="PF00356">
    <property type="entry name" value="LacI"/>
    <property type="match status" value="1"/>
</dbReference>
<evidence type="ECO:0000259" key="4">
    <source>
        <dbReference type="PROSITE" id="PS50932"/>
    </source>
</evidence>
<dbReference type="Gene3D" id="3.40.50.2300">
    <property type="match status" value="2"/>
</dbReference>
<name>A0A841FKW6_9ACTN</name>
<evidence type="ECO:0000256" key="3">
    <source>
        <dbReference type="ARBA" id="ARBA00023163"/>
    </source>
</evidence>
<feature type="domain" description="HTH lacI-type" evidence="4">
    <location>
        <begin position="6"/>
        <end position="60"/>
    </location>
</feature>
<dbReference type="SUPFAM" id="SSF47413">
    <property type="entry name" value="lambda repressor-like DNA-binding domains"/>
    <property type="match status" value="1"/>
</dbReference>
<dbReference type="EMBL" id="JACHGT010000004">
    <property type="protein sequence ID" value="MBB6034458.1"/>
    <property type="molecule type" value="Genomic_DNA"/>
</dbReference>
<reference evidence="5 6" key="1">
    <citation type="submission" date="2020-08" db="EMBL/GenBank/DDBJ databases">
        <title>Genomic Encyclopedia of Type Strains, Phase IV (KMG-IV): sequencing the most valuable type-strain genomes for metagenomic binning, comparative biology and taxonomic classification.</title>
        <authorList>
            <person name="Goeker M."/>
        </authorList>
    </citation>
    <scope>NUCLEOTIDE SEQUENCE [LARGE SCALE GENOMIC DNA]</scope>
    <source>
        <strain evidence="5 6">YIM 65646</strain>
    </source>
</reference>
<comment type="caution">
    <text evidence="5">The sequence shown here is derived from an EMBL/GenBank/DDBJ whole genome shotgun (WGS) entry which is preliminary data.</text>
</comment>
<keyword evidence="1" id="KW-0805">Transcription regulation</keyword>
<dbReference type="Proteomes" id="UP000548476">
    <property type="component" value="Unassembled WGS sequence"/>
</dbReference>
<dbReference type="Gene3D" id="1.10.260.40">
    <property type="entry name" value="lambda repressor-like DNA-binding domains"/>
    <property type="match status" value="1"/>
</dbReference>
<dbReference type="SUPFAM" id="SSF53822">
    <property type="entry name" value="Periplasmic binding protein-like I"/>
    <property type="match status" value="1"/>
</dbReference>
<sequence length="333" mass="35388">MVTLRPTLEQVAKLAGVSRATASRVVNGAGGVSAGVREAVRAAVDSLGYVPNPAARSLVTRRTDSIALVVSEPTSQVFGDDPFFIDVVRGVSAELEAGDRQLVLMTTDTPAGRERVKRFTSVHVDGVLLLSCHGNDPLYSALGKQGPPVVCGGRPLYGPSLAYVDVDNVGGARQGVEYLIKSGRRRIVTIAGPQDMNAGVDRLIGYREAIAAADRRAIVAYGDFSRDSGERAMHSLLADEPELDAVFAASDLMAIGALAALRNTGRRVPDDVAVVGFDDIEQARYAEPPLTTVQQPSPLLGREMVRMMQRILCGDPPDSPMTLPTQLVLRSTA</sequence>
<dbReference type="RefSeq" id="WP_184787309.1">
    <property type="nucleotide sequence ID" value="NZ_BONT01000087.1"/>
</dbReference>
<organism evidence="5 6">
    <name type="scientific">Phytomonospora endophytica</name>
    <dbReference type="NCBI Taxonomy" id="714109"/>
    <lineage>
        <taxon>Bacteria</taxon>
        <taxon>Bacillati</taxon>
        <taxon>Actinomycetota</taxon>
        <taxon>Actinomycetes</taxon>
        <taxon>Micromonosporales</taxon>
        <taxon>Micromonosporaceae</taxon>
        <taxon>Phytomonospora</taxon>
    </lineage>
</organism>
<evidence type="ECO:0000313" key="6">
    <source>
        <dbReference type="Proteomes" id="UP000548476"/>
    </source>
</evidence>
<dbReference type="PANTHER" id="PTHR30146:SF109">
    <property type="entry name" value="HTH-TYPE TRANSCRIPTIONAL REGULATOR GALS"/>
    <property type="match status" value="1"/>
</dbReference>
<dbReference type="Pfam" id="PF13377">
    <property type="entry name" value="Peripla_BP_3"/>
    <property type="match status" value="1"/>
</dbReference>
<protein>
    <submittedName>
        <fullName evidence="5">DNA-binding LacI/PurR family transcriptional regulator</fullName>
    </submittedName>
</protein>
<gene>
    <name evidence="5" type="ORF">HNR73_002308</name>
</gene>
<dbReference type="InterPro" id="IPR028082">
    <property type="entry name" value="Peripla_BP_I"/>
</dbReference>
<keyword evidence="2 5" id="KW-0238">DNA-binding</keyword>
<dbReference type="GO" id="GO:0000976">
    <property type="term" value="F:transcription cis-regulatory region binding"/>
    <property type="evidence" value="ECO:0007669"/>
    <property type="project" value="TreeGrafter"/>
</dbReference>
<dbReference type="SMART" id="SM00354">
    <property type="entry name" value="HTH_LACI"/>
    <property type="match status" value="1"/>
</dbReference>
<dbReference type="PANTHER" id="PTHR30146">
    <property type="entry name" value="LACI-RELATED TRANSCRIPTIONAL REPRESSOR"/>
    <property type="match status" value="1"/>
</dbReference>
<proteinExistence type="predicted"/>